<proteinExistence type="predicted"/>
<comment type="caution">
    <text evidence="1">The sequence shown here is derived from an EMBL/GenBank/DDBJ whole genome shotgun (WGS) entry which is preliminary data.</text>
</comment>
<evidence type="ECO:0000313" key="2">
    <source>
        <dbReference type="Proteomes" id="UP000180098"/>
    </source>
</evidence>
<organism evidence="1 2">
    <name type="scientific">Anaerobacillus arseniciselenatis</name>
    <dbReference type="NCBI Taxonomy" id="85682"/>
    <lineage>
        <taxon>Bacteria</taxon>
        <taxon>Bacillati</taxon>
        <taxon>Bacillota</taxon>
        <taxon>Bacilli</taxon>
        <taxon>Bacillales</taxon>
        <taxon>Bacillaceae</taxon>
        <taxon>Anaerobacillus</taxon>
    </lineage>
</organism>
<accession>A0A1S2LL31</accession>
<protein>
    <submittedName>
        <fullName evidence="1">Uncharacterized protein</fullName>
    </submittedName>
</protein>
<evidence type="ECO:0000313" key="1">
    <source>
        <dbReference type="EMBL" id="OIJ12783.1"/>
    </source>
</evidence>
<keyword evidence="2" id="KW-1185">Reference proteome</keyword>
<sequence length="253" mass="29775">MVVTENDKEKILLFEQHEHAKACGDFAEAWRDEYFIEKKKRDEVVYAIVEHDNGWIELDEKPSLNKKTQMPYSFINYPLKPKLKAYTNGINRVEDIDNYAALLCSLHFSSFFEGYTNGRGEGFLKQERRRQQRLMEKLNINKKDRALQFHYELLQFCDNLSLYLCMNTPGVAKKNEVNWFRSGFSQKFAFNQYQTISAHWLDEATVALSDFPFKNEVTVSINYKAIKKNHLINLPIEYEQLPVHQRTVSIVKG</sequence>
<dbReference type="AlphaFoldDB" id="A0A1S2LL31"/>
<dbReference type="Pfam" id="PF13030">
    <property type="entry name" value="DUF3891"/>
    <property type="match status" value="1"/>
</dbReference>
<gene>
    <name evidence="1" type="ORF">BKP35_09385</name>
</gene>
<dbReference type="InterPro" id="IPR024992">
    <property type="entry name" value="DUF3891"/>
</dbReference>
<name>A0A1S2LL31_9BACI</name>
<dbReference type="RefSeq" id="WP_071313090.1">
    <property type="nucleotide sequence ID" value="NZ_MLQQ01000018.1"/>
</dbReference>
<reference evidence="1 2" key="1">
    <citation type="submission" date="2016-10" db="EMBL/GenBank/DDBJ databases">
        <title>Draft genome sequences of four alkaliphilic bacteria belonging to the Anaerobacillus genus.</title>
        <authorList>
            <person name="Bassil N.M."/>
            <person name="Lloyd J.R."/>
        </authorList>
    </citation>
    <scope>NUCLEOTIDE SEQUENCE [LARGE SCALE GENOMIC DNA]</scope>
    <source>
        <strain evidence="1 2">DSM 15340</strain>
    </source>
</reference>
<dbReference type="Proteomes" id="UP000180098">
    <property type="component" value="Unassembled WGS sequence"/>
</dbReference>
<dbReference type="EMBL" id="MLQQ01000018">
    <property type="protein sequence ID" value="OIJ12783.1"/>
    <property type="molecule type" value="Genomic_DNA"/>
</dbReference>